<accession>Q4R9P5</accession>
<organism evidence="2">
    <name type="scientific">Tetraodon nigroviridis</name>
    <name type="common">Spotted green pufferfish</name>
    <name type="synonym">Chelonodon nigroviridis</name>
    <dbReference type="NCBI Taxonomy" id="99883"/>
    <lineage>
        <taxon>Eukaryota</taxon>
        <taxon>Metazoa</taxon>
        <taxon>Chordata</taxon>
        <taxon>Craniata</taxon>
        <taxon>Vertebrata</taxon>
        <taxon>Euteleostomi</taxon>
        <taxon>Actinopterygii</taxon>
        <taxon>Neopterygii</taxon>
        <taxon>Teleostei</taxon>
        <taxon>Neoteleostei</taxon>
        <taxon>Acanthomorphata</taxon>
        <taxon>Eupercaria</taxon>
        <taxon>Tetraodontiformes</taxon>
        <taxon>Tetradontoidea</taxon>
        <taxon>Tetraodontidae</taxon>
        <taxon>Tetraodon</taxon>
    </lineage>
</organism>
<proteinExistence type="predicted"/>
<feature type="non-terminal residue" evidence="2">
    <location>
        <position position="1"/>
    </location>
</feature>
<dbReference type="Pfam" id="PF25966">
    <property type="entry name" value="Myo5a"/>
    <property type="match status" value="1"/>
</dbReference>
<protein>
    <submittedName>
        <fullName evidence="2">(spotted green pufferfish) hypothetical protein</fullName>
    </submittedName>
</protein>
<dbReference type="InterPro" id="IPR058662">
    <property type="entry name" value="Myo5a/b_dom"/>
</dbReference>
<gene>
    <name evidence="2" type="ORF">GSTENG00000274001</name>
</gene>
<dbReference type="KEGG" id="tng:GSTEN00000274G001"/>
<dbReference type="AlphaFoldDB" id="Q4R9P5"/>
<evidence type="ECO:0000313" key="2">
    <source>
        <dbReference type="EMBL" id="CAG14888.1"/>
    </source>
</evidence>
<evidence type="ECO:0000259" key="1">
    <source>
        <dbReference type="Pfam" id="PF25966"/>
    </source>
</evidence>
<feature type="non-terminal residue" evidence="2">
    <location>
        <position position="129"/>
    </location>
</feature>
<feature type="domain" description="Unconventional myosin-Va/b" evidence="1">
    <location>
        <begin position="1"/>
        <end position="70"/>
    </location>
</feature>
<dbReference type="OrthoDB" id="9395979at2759"/>
<reference evidence="2" key="2">
    <citation type="submission" date="2004-02" db="EMBL/GenBank/DDBJ databases">
        <authorList>
            <consortium name="Genoscope"/>
            <consortium name="Whitehead Institute Centre for Genome Research"/>
        </authorList>
    </citation>
    <scope>NUCLEOTIDE SEQUENCE</scope>
</reference>
<reference evidence="2" key="1">
    <citation type="journal article" date="2004" name="Nature">
        <title>Genome duplication in the teleost fish Tetraodon nigroviridis reveals the early vertebrate proto-karyotype.</title>
        <authorList>
            <person name="Jaillon O."/>
            <person name="Aury J.-M."/>
            <person name="Brunet F."/>
            <person name="Petit J.-L."/>
            <person name="Stange-Thomann N."/>
            <person name="Mauceli E."/>
            <person name="Bouneau L."/>
            <person name="Fischer C."/>
            <person name="Ozouf-Costaz C."/>
            <person name="Bernot A."/>
            <person name="Nicaud S."/>
            <person name="Jaffe D."/>
            <person name="Fisher S."/>
            <person name="Lutfalla G."/>
            <person name="Dossat C."/>
            <person name="Segurens B."/>
            <person name="Dasilva C."/>
            <person name="Salanoubat M."/>
            <person name="Levy M."/>
            <person name="Boudet N."/>
            <person name="Castellano S."/>
            <person name="Anthouard V."/>
            <person name="Jubin C."/>
            <person name="Castelli V."/>
            <person name="Katinka M."/>
            <person name="Vacherie B."/>
            <person name="Biemont C."/>
            <person name="Skalli Z."/>
            <person name="Cattolico L."/>
            <person name="Poulain J."/>
            <person name="De Berardinis V."/>
            <person name="Cruaud C."/>
            <person name="Duprat S."/>
            <person name="Brottier P."/>
            <person name="Coutanceau J.-P."/>
            <person name="Gouzy J."/>
            <person name="Parra G."/>
            <person name="Lardier G."/>
            <person name="Chapple C."/>
            <person name="McKernan K.J."/>
            <person name="McEwan P."/>
            <person name="Bosak S."/>
            <person name="Kellis M."/>
            <person name="Volff J.-N."/>
            <person name="Guigo R."/>
            <person name="Zody M.C."/>
            <person name="Mesirov J."/>
            <person name="Lindblad-Toh K."/>
            <person name="Birren B."/>
            <person name="Nusbaum C."/>
            <person name="Kahn D."/>
            <person name="Robinson-Rechavi M."/>
            <person name="Laudet V."/>
            <person name="Schachter V."/>
            <person name="Quetier F."/>
            <person name="Saurin W."/>
            <person name="Scarpelli C."/>
            <person name="Wincker P."/>
            <person name="Lander E.S."/>
            <person name="Weissenbach J."/>
            <person name="Roest Crollius H."/>
        </authorList>
    </citation>
    <scope>NUCLEOTIDE SEQUENCE [LARGE SCALE GENOMIC DNA]</scope>
</reference>
<comment type="caution">
    <text evidence="2">The sequence shown here is derived from an EMBL/GenBank/DDBJ whole genome shotgun (WGS) entry which is preliminary data.</text>
</comment>
<dbReference type="EMBL" id="CAAE01025649">
    <property type="protein sequence ID" value="CAG14888.1"/>
    <property type="molecule type" value="Genomic_DNA"/>
</dbReference>
<sequence length="129" mass="14430">QRQELESENKKLKHDLAEMRQSLLRDASASAGAPGSPAYKVLLEQLTASCEELDVRKEEVLILRSQLVSQKEARQHKVAELTSWTCSTCVRTPEAETMTEPSVYAQDVSKLKDADELKQACIGLKDTNR</sequence>
<name>Q4R9P5_TETNG</name>